<dbReference type="EMBL" id="OX596087">
    <property type="protein sequence ID" value="CAI9706455.1"/>
    <property type="molecule type" value="Genomic_DNA"/>
</dbReference>
<name>A0ACB0F0G4_RANTA</name>
<organism evidence="1 2">
    <name type="scientific">Rangifer tarandus platyrhynchus</name>
    <name type="common">Svalbard reindeer</name>
    <dbReference type="NCBI Taxonomy" id="3082113"/>
    <lineage>
        <taxon>Eukaryota</taxon>
        <taxon>Metazoa</taxon>
        <taxon>Chordata</taxon>
        <taxon>Craniata</taxon>
        <taxon>Vertebrata</taxon>
        <taxon>Euteleostomi</taxon>
        <taxon>Mammalia</taxon>
        <taxon>Eutheria</taxon>
        <taxon>Laurasiatheria</taxon>
        <taxon>Artiodactyla</taxon>
        <taxon>Ruminantia</taxon>
        <taxon>Pecora</taxon>
        <taxon>Cervidae</taxon>
        <taxon>Odocoileinae</taxon>
        <taxon>Rangifer</taxon>
    </lineage>
</organism>
<dbReference type="Proteomes" id="UP001162501">
    <property type="component" value="Chromosome 3"/>
</dbReference>
<gene>
    <name evidence="1" type="ORF">MRATA1EN3_LOCUS17668</name>
</gene>
<evidence type="ECO:0000313" key="1">
    <source>
        <dbReference type="EMBL" id="CAI9706455.1"/>
    </source>
</evidence>
<protein>
    <submittedName>
        <fullName evidence="1">Uncharacterized protein</fullName>
    </submittedName>
</protein>
<accession>A0ACB0F0G4</accession>
<reference evidence="1" key="1">
    <citation type="submission" date="2023-05" db="EMBL/GenBank/DDBJ databases">
        <authorList>
            <consortium name="ELIXIR-Norway"/>
        </authorList>
    </citation>
    <scope>NUCLEOTIDE SEQUENCE</scope>
</reference>
<evidence type="ECO:0000313" key="2">
    <source>
        <dbReference type="Proteomes" id="UP001162501"/>
    </source>
</evidence>
<sequence>MHTPGPGKAPFEFLLLRGLLGASLWRRKNKQHPDLFAGEWGCCLQINRDLLPVRIPVTKFGQKTENTIVFTDQQRHANVMLVAEGRGHVYCKQRCPELPRGLPAGDPEEAEEAGSSCEPAVASNLRPQGVGSKKRRIETAGLHNIASEPRGGGGGGGVLTL</sequence>
<proteinExistence type="predicted"/>